<comment type="caution">
    <text evidence="2">The sequence shown here is derived from an EMBL/GenBank/DDBJ whole genome shotgun (WGS) entry which is preliminary data.</text>
</comment>
<evidence type="ECO:0000313" key="2">
    <source>
        <dbReference type="EMBL" id="GGA04993.1"/>
    </source>
</evidence>
<evidence type="ECO:0000313" key="3">
    <source>
        <dbReference type="Proteomes" id="UP000615455"/>
    </source>
</evidence>
<dbReference type="PANTHER" id="PTHR34980:SF2">
    <property type="entry name" value="INNER MEMBRANE PROTEIN YHAH-RELATED"/>
    <property type="match status" value="1"/>
</dbReference>
<dbReference type="Pfam" id="PF05656">
    <property type="entry name" value="DUF805"/>
    <property type="match status" value="1"/>
</dbReference>
<dbReference type="InterPro" id="IPR008523">
    <property type="entry name" value="DUF805"/>
</dbReference>
<keyword evidence="3" id="KW-1185">Reference proteome</keyword>
<keyword evidence="1" id="KW-0812">Transmembrane</keyword>
<accession>A0ABQ1FBJ7</accession>
<reference evidence="3" key="1">
    <citation type="journal article" date="2019" name="Int. J. Syst. Evol. Microbiol.">
        <title>The Global Catalogue of Microorganisms (GCM) 10K type strain sequencing project: providing services to taxonomists for standard genome sequencing and annotation.</title>
        <authorList>
            <consortium name="The Broad Institute Genomics Platform"/>
            <consortium name="The Broad Institute Genome Sequencing Center for Infectious Disease"/>
            <person name="Wu L."/>
            <person name="Ma J."/>
        </authorList>
    </citation>
    <scope>NUCLEOTIDE SEQUENCE [LARGE SCALE GENOMIC DNA]</scope>
    <source>
        <strain evidence="3">CGMCC 1.15043</strain>
    </source>
</reference>
<protein>
    <submittedName>
        <fullName evidence="2">DUF805 domain-containing protein</fullName>
    </submittedName>
</protein>
<feature type="transmembrane region" description="Helical" evidence="1">
    <location>
        <begin position="23"/>
        <end position="46"/>
    </location>
</feature>
<dbReference type="EMBL" id="BMHE01000047">
    <property type="protein sequence ID" value="GGA04993.1"/>
    <property type="molecule type" value="Genomic_DNA"/>
</dbReference>
<organism evidence="2 3">
    <name type="scientific">Paenibacillus marchantiophytorum</name>
    <dbReference type="NCBI Taxonomy" id="1619310"/>
    <lineage>
        <taxon>Bacteria</taxon>
        <taxon>Bacillati</taxon>
        <taxon>Bacillota</taxon>
        <taxon>Bacilli</taxon>
        <taxon>Bacillales</taxon>
        <taxon>Paenibacillaceae</taxon>
        <taxon>Paenibacillus</taxon>
    </lineage>
</organism>
<proteinExistence type="predicted"/>
<sequence length="116" mass="13199">MGWYLKVFKDYVGFSGRARRKEYWMFLLFNAIASTILVILDTIIGLNSVLPLLYSLAVLLPSLAVSFRRLHDTGRSAWWVLISLIPFVGSIILIVFNCQDSEPNTNKYGPNPKQFA</sequence>
<gene>
    <name evidence="2" type="ORF">GCM10008018_58670</name>
</gene>
<keyword evidence="1" id="KW-1133">Transmembrane helix</keyword>
<dbReference type="PANTHER" id="PTHR34980">
    <property type="entry name" value="INNER MEMBRANE PROTEIN-RELATED-RELATED"/>
    <property type="match status" value="1"/>
</dbReference>
<dbReference type="Proteomes" id="UP000615455">
    <property type="component" value="Unassembled WGS sequence"/>
</dbReference>
<feature type="transmembrane region" description="Helical" evidence="1">
    <location>
        <begin position="77"/>
        <end position="96"/>
    </location>
</feature>
<name>A0ABQ1FBJ7_9BACL</name>
<dbReference type="RefSeq" id="WP_189018620.1">
    <property type="nucleotide sequence ID" value="NZ_BMHE01000047.1"/>
</dbReference>
<keyword evidence="1" id="KW-0472">Membrane</keyword>
<evidence type="ECO:0000256" key="1">
    <source>
        <dbReference type="SAM" id="Phobius"/>
    </source>
</evidence>